<dbReference type="Proteomes" id="UP000030700">
    <property type="component" value="Unassembled WGS sequence"/>
</dbReference>
<keyword evidence="2" id="KW-0812">Transmembrane</keyword>
<keyword evidence="6" id="KW-1185">Reference proteome</keyword>
<dbReference type="STRING" id="1499966.U14_03228"/>
<sequence>MGGRGRASRYGEPTPCPSQEGNCRRRCVTSVDQFEEVYSLCPDAEERQQFIANLLNAASGQSSHVAIILTLRSDFLGQTQSHPRLNHAIAASNVLVPVMSDAELRQAIAEPTRQAGHPLDDATIDLLIEQAKGREGALPLLQFALTKIWDGLAAGVSPAETLKQIGGIGGALAGEAQRLFDRLSDPDKAIARRAFLGLIQLGEGTRDTRRRISVTEIVAHGEDAAHVQDVLRCFADPRARLVTFSASVEGSETAEVTHEALLDHWNLLKTWIDSSRDDLRFHRHLAEDANYWAAQKKPDGLLWRPPDLDLLRQYHDRAGQEMTPLQVEFFRVSMRQATYGRWIKRGAIAALLIFAAVAGIAAYFAIQARNDALKKGQEALRLYHVSFVQSLVTSADQRYMHGEREQAALLARQAHFLNQVYHGNLDDQIRDVLRRTLALPEAETPELLEQVCQQARRNLTPEEWQGYVKNEQIAYQPCDGLPGAEGTANIVLCLRDKPMTTNEVQSLSLYVKADGYVGTFIDNRFELQHDGQVVVDKTTGLMWQQSGSPKELTYDDARKYIESLNQGEGFAGYTDWRLPTVEELLSLMEKETNAGGRFIDPRFDQTQSWIWSADLHQIKGEGSAESAWSVYFNFGVVDWYRLSHGDYVRGVRS</sequence>
<keyword evidence="2" id="KW-0472">Membrane</keyword>
<organism evidence="5 6">
    <name type="scientific">Candidatus Moduliflexus flocculans</name>
    <dbReference type="NCBI Taxonomy" id="1499966"/>
    <lineage>
        <taxon>Bacteria</taxon>
        <taxon>Candidatus Moduliflexota</taxon>
        <taxon>Candidatus Moduliflexia</taxon>
        <taxon>Candidatus Moduliflexales</taxon>
        <taxon>Candidatus Moduliflexaceae</taxon>
    </lineage>
</organism>
<evidence type="ECO:0000259" key="3">
    <source>
        <dbReference type="Pfam" id="PF07603"/>
    </source>
</evidence>
<dbReference type="InterPro" id="IPR011460">
    <property type="entry name" value="Lcl_C"/>
</dbReference>
<dbReference type="Pfam" id="PF20703">
    <property type="entry name" value="nSTAND1"/>
    <property type="match status" value="1"/>
</dbReference>
<evidence type="ECO:0000259" key="4">
    <source>
        <dbReference type="Pfam" id="PF20703"/>
    </source>
</evidence>
<gene>
    <name evidence="5" type="ORF">U14_03228</name>
</gene>
<protein>
    <submittedName>
        <fullName evidence="5">WD-40 repeat protein</fullName>
    </submittedName>
</protein>
<dbReference type="HOGENOM" id="CLU_419596_0_0_0"/>
<evidence type="ECO:0000313" key="6">
    <source>
        <dbReference type="Proteomes" id="UP000030700"/>
    </source>
</evidence>
<proteinExistence type="predicted"/>
<dbReference type="InterPro" id="IPR049052">
    <property type="entry name" value="nSTAND1"/>
</dbReference>
<name>A0A081BNL6_9BACT</name>
<keyword evidence="2" id="KW-1133">Transmembrane helix</keyword>
<accession>A0A081BNL6</accession>
<evidence type="ECO:0000313" key="5">
    <source>
        <dbReference type="EMBL" id="GAK51982.1"/>
    </source>
</evidence>
<evidence type="ECO:0000256" key="2">
    <source>
        <dbReference type="SAM" id="Phobius"/>
    </source>
</evidence>
<feature type="domain" description="Lcl C-terminal" evidence="3">
    <location>
        <begin position="533"/>
        <end position="652"/>
    </location>
</feature>
<feature type="region of interest" description="Disordered" evidence="1">
    <location>
        <begin position="1"/>
        <end position="22"/>
    </location>
</feature>
<feature type="transmembrane region" description="Helical" evidence="2">
    <location>
        <begin position="346"/>
        <end position="366"/>
    </location>
</feature>
<dbReference type="Pfam" id="PF07603">
    <property type="entry name" value="Lcl_C"/>
    <property type="match status" value="1"/>
</dbReference>
<dbReference type="EMBL" id="DF820458">
    <property type="protein sequence ID" value="GAK51982.1"/>
    <property type="molecule type" value="Genomic_DNA"/>
</dbReference>
<evidence type="ECO:0000256" key="1">
    <source>
        <dbReference type="SAM" id="MobiDB-lite"/>
    </source>
</evidence>
<reference evidence="5 6" key="1">
    <citation type="journal article" date="2015" name="PeerJ">
        <title>First genomic representation of candidate bacterial phylum KSB3 points to enhanced environmental sensing as a trigger of wastewater bulking.</title>
        <authorList>
            <person name="Sekiguchi Y."/>
            <person name="Ohashi A."/>
            <person name="Parks D.H."/>
            <person name="Yamauchi T."/>
            <person name="Tyson G.W."/>
            <person name="Hugenholtz P."/>
        </authorList>
    </citation>
    <scope>NUCLEOTIDE SEQUENCE [LARGE SCALE GENOMIC DNA]</scope>
</reference>
<dbReference type="AlphaFoldDB" id="A0A081BNL6"/>
<feature type="domain" description="Novel STAND NTPase 1" evidence="4">
    <location>
        <begin position="24"/>
        <end position="299"/>
    </location>
</feature>